<dbReference type="InterPro" id="IPR003594">
    <property type="entry name" value="HATPase_dom"/>
</dbReference>
<keyword evidence="3 4" id="KW-0597">Phosphoprotein</keyword>
<feature type="compositionally biased region" description="Basic and acidic residues" evidence="6">
    <location>
        <begin position="544"/>
        <end position="556"/>
    </location>
</feature>
<dbReference type="EC" id="2.7.13.3" evidence="2"/>
<feature type="domain" description="Response regulatory" evidence="8">
    <location>
        <begin position="151"/>
        <end position="281"/>
    </location>
</feature>
<dbReference type="PANTHER" id="PTHR43065">
    <property type="entry name" value="SENSOR HISTIDINE KINASE"/>
    <property type="match status" value="1"/>
</dbReference>
<evidence type="ECO:0000256" key="6">
    <source>
        <dbReference type="SAM" id="MobiDB-lite"/>
    </source>
</evidence>
<organism evidence="9 10">
    <name type="scientific">Nguyenibacter vanlangensis</name>
    <dbReference type="NCBI Taxonomy" id="1216886"/>
    <lineage>
        <taxon>Bacteria</taxon>
        <taxon>Pseudomonadati</taxon>
        <taxon>Pseudomonadota</taxon>
        <taxon>Alphaproteobacteria</taxon>
        <taxon>Acetobacterales</taxon>
        <taxon>Acetobacteraceae</taxon>
        <taxon>Nguyenibacter</taxon>
    </lineage>
</organism>
<feature type="region of interest" description="Disordered" evidence="6">
    <location>
        <begin position="642"/>
        <end position="665"/>
    </location>
</feature>
<protein>
    <recommendedName>
        <fullName evidence="2">histidine kinase</fullName>
        <ecNumber evidence="2">2.7.13.3</ecNumber>
    </recommendedName>
</protein>
<dbReference type="InterPro" id="IPR005467">
    <property type="entry name" value="His_kinase_dom"/>
</dbReference>
<dbReference type="Pfam" id="PF02518">
    <property type="entry name" value="HATPase_c"/>
    <property type="match status" value="1"/>
</dbReference>
<dbReference type="PROSITE" id="PS50109">
    <property type="entry name" value="HIS_KIN"/>
    <property type="match status" value="1"/>
</dbReference>
<feature type="domain" description="Response regulatory" evidence="8">
    <location>
        <begin position="16"/>
        <end position="132"/>
    </location>
</feature>
<dbReference type="PRINTS" id="PR00344">
    <property type="entry name" value="BCTRLSENSOR"/>
</dbReference>
<dbReference type="Gene3D" id="1.10.287.130">
    <property type="match status" value="1"/>
</dbReference>
<feature type="modified residue" description="4-aspartylphosphate" evidence="4">
    <location>
        <position position="65"/>
    </location>
</feature>
<dbReference type="PROSITE" id="PS50110">
    <property type="entry name" value="RESPONSE_REGULATORY"/>
    <property type="match status" value="2"/>
</dbReference>
<dbReference type="EMBL" id="CP152276">
    <property type="protein sequence ID" value="XAE42702.1"/>
    <property type="molecule type" value="Genomic_DNA"/>
</dbReference>
<dbReference type="RefSeq" id="WP_342628359.1">
    <property type="nucleotide sequence ID" value="NZ_CP152276.1"/>
</dbReference>
<dbReference type="InterPro" id="IPR003661">
    <property type="entry name" value="HisK_dim/P_dom"/>
</dbReference>
<dbReference type="InterPro" id="IPR036097">
    <property type="entry name" value="HisK_dim/P_sf"/>
</dbReference>
<reference evidence="9 10" key="1">
    <citation type="submission" date="2024-04" db="EMBL/GenBank/DDBJ databases">
        <title>Complete genome sequence of Nguyenibacter vanlangesis HBCM-1154, a strain capable of nitrogen fixation, IAA production, and phosphorus solubilization isolated from sugarcane soil.</title>
        <authorList>
            <person name="MY HANH P."/>
        </authorList>
    </citation>
    <scope>NUCLEOTIDE SEQUENCE [LARGE SCALE GENOMIC DNA]</scope>
    <source>
        <strain evidence="9 10">HBCM 1154</strain>
    </source>
</reference>
<dbReference type="SMART" id="SM00448">
    <property type="entry name" value="REC"/>
    <property type="match status" value="2"/>
</dbReference>
<evidence type="ECO:0000256" key="4">
    <source>
        <dbReference type="PROSITE-ProRule" id="PRU00169"/>
    </source>
</evidence>
<dbReference type="CDD" id="cd00156">
    <property type="entry name" value="REC"/>
    <property type="match status" value="1"/>
</dbReference>
<evidence type="ECO:0000313" key="9">
    <source>
        <dbReference type="EMBL" id="XAE42702.1"/>
    </source>
</evidence>
<dbReference type="SMART" id="SM00387">
    <property type="entry name" value="HATPase_c"/>
    <property type="match status" value="1"/>
</dbReference>
<accession>A0ABZ3D588</accession>
<evidence type="ECO:0000256" key="1">
    <source>
        <dbReference type="ARBA" id="ARBA00000085"/>
    </source>
</evidence>
<dbReference type="PANTHER" id="PTHR43065:SF42">
    <property type="entry name" value="TWO-COMPONENT SENSOR PPRA"/>
    <property type="match status" value="1"/>
</dbReference>
<evidence type="ECO:0000313" key="10">
    <source>
        <dbReference type="Proteomes" id="UP001449795"/>
    </source>
</evidence>
<keyword evidence="5" id="KW-0175">Coiled coil</keyword>
<proteinExistence type="predicted"/>
<dbReference type="InterPro" id="IPR004358">
    <property type="entry name" value="Sig_transdc_His_kin-like_C"/>
</dbReference>
<comment type="catalytic activity">
    <reaction evidence="1">
        <text>ATP + protein L-histidine = ADP + protein N-phospho-L-histidine.</text>
        <dbReference type="EC" id="2.7.13.3"/>
    </reaction>
</comment>
<sequence length="665" mass="70322">MTAPPQPAQQQAPQPTLLLVEDSDTQALRIRRMLEGHGFTVSRVASGEAALDSLDARIPDLVVADYHLPGMNGGQMARQLRMSPVTRMIPVLMLTEGGEPGLEREGLESGADAYVPKSADPDLIVFRIRALLREGAGTGPRDDSPLFRRARILVVGGDGAPGRDVASLAALMRSDGHDVMVAPHPSAVDRQSWLDAARGPDCVVVDLVSGRFDGIAFCRELDDLRQKIVVGGAVPPRILGLSGGQAARGALSARAFEAGVDDLVSDDVEPEMLALRIRALLRRKLLQDEARRIDHERQAREIAVETARAEAAAIASKASLAGALEQANTELAAANRKLIETQSKLVQTAKMASLGELVAGIAHEINNPLAFILAHKDTVARLLAQVIDAEKDAPENDMSGDGASPAAASAAAERRAALAKCRDRVESMNLGLRRIQNLVVNLRKFSRLDEGQFQVIDVPEALETVLALLTQKFGGHIAVERNYRAPDRLYCQSALLNQVIMNIISNAADAILSMTDQSAAAPGAPISAASMPAGLISIGTELRAASDRPNGDRQNGDRQNGGDRQTYVFTIRDNGPGIPPDMKERVFEPFFTTKPVGAGTGLGLAIAYGVVQAHHGTITATDAPGGGTLFTVAVPWQPELAALPDPGAHPEAMPPPSPVGAGAPA</sequence>
<evidence type="ECO:0000256" key="3">
    <source>
        <dbReference type="ARBA" id="ARBA00022553"/>
    </source>
</evidence>
<feature type="coiled-coil region" evidence="5">
    <location>
        <begin position="317"/>
        <end position="344"/>
    </location>
</feature>
<dbReference type="Gene3D" id="3.30.565.10">
    <property type="entry name" value="Histidine kinase-like ATPase, C-terminal domain"/>
    <property type="match status" value="1"/>
</dbReference>
<name>A0ABZ3D588_9PROT</name>
<keyword evidence="10" id="KW-1185">Reference proteome</keyword>
<evidence type="ECO:0000256" key="5">
    <source>
        <dbReference type="SAM" id="Coils"/>
    </source>
</evidence>
<evidence type="ECO:0000259" key="7">
    <source>
        <dbReference type="PROSITE" id="PS50109"/>
    </source>
</evidence>
<dbReference type="InterPro" id="IPR036890">
    <property type="entry name" value="HATPase_C_sf"/>
</dbReference>
<gene>
    <name evidence="9" type="ORF">AAC691_21055</name>
</gene>
<feature type="region of interest" description="Disordered" evidence="6">
    <location>
        <begin position="543"/>
        <end position="566"/>
    </location>
</feature>
<dbReference type="InterPro" id="IPR011006">
    <property type="entry name" value="CheY-like_superfamily"/>
</dbReference>
<feature type="domain" description="Histidine kinase" evidence="7">
    <location>
        <begin position="360"/>
        <end position="638"/>
    </location>
</feature>
<dbReference type="SMART" id="SM00388">
    <property type="entry name" value="HisKA"/>
    <property type="match status" value="1"/>
</dbReference>
<dbReference type="SUPFAM" id="SSF55874">
    <property type="entry name" value="ATPase domain of HSP90 chaperone/DNA topoisomerase II/histidine kinase"/>
    <property type="match status" value="1"/>
</dbReference>
<feature type="modified residue" description="4-aspartylphosphate" evidence="4">
    <location>
        <position position="206"/>
    </location>
</feature>
<dbReference type="SUPFAM" id="SSF52172">
    <property type="entry name" value="CheY-like"/>
    <property type="match status" value="2"/>
</dbReference>
<evidence type="ECO:0000256" key="2">
    <source>
        <dbReference type="ARBA" id="ARBA00012438"/>
    </source>
</evidence>
<dbReference type="SUPFAM" id="SSF47384">
    <property type="entry name" value="Homodimeric domain of signal transducing histidine kinase"/>
    <property type="match status" value="1"/>
</dbReference>
<dbReference type="Proteomes" id="UP001449795">
    <property type="component" value="Chromosome"/>
</dbReference>
<evidence type="ECO:0000259" key="8">
    <source>
        <dbReference type="PROSITE" id="PS50110"/>
    </source>
</evidence>
<dbReference type="Pfam" id="PF00072">
    <property type="entry name" value="Response_reg"/>
    <property type="match status" value="1"/>
</dbReference>
<dbReference type="CDD" id="cd00082">
    <property type="entry name" value="HisKA"/>
    <property type="match status" value="1"/>
</dbReference>
<dbReference type="InterPro" id="IPR001789">
    <property type="entry name" value="Sig_transdc_resp-reg_receiver"/>
</dbReference>
<dbReference type="Gene3D" id="3.40.50.2300">
    <property type="match status" value="2"/>
</dbReference>